<feature type="region of interest" description="Disordered" evidence="5">
    <location>
        <begin position="1"/>
        <end position="23"/>
    </location>
</feature>
<feature type="compositionally biased region" description="Basic residues" evidence="5">
    <location>
        <begin position="142"/>
        <end position="151"/>
    </location>
</feature>
<keyword evidence="4" id="KW-0539">Nucleus</keyword>
<protein>
    <recommendedName>
        <fullName evidence="6">BZIP domain-containing protein</fullName>
    </recommendedName>
</protein>
<feature type="region of interest" description="Disordered" evidence="5">
    <location>
        <begin position="110"/>
        <end position="190"/>
    </location>
</feature>
<dbReference type="PANTHER" id="PTHR19304">
    <property type="entry name" value="CYCLIC-AMP RESPONSE ELEMENT BINDING PROTEIN"/>
    <property type="match status" value="1"/>
</dbReference>
<evidence type="ECO:0000256" key="2">
    <source>
        <dbReference type="ARBA" id="ARBA00023015"/>
    </source>
</evidence>
<proteinExistence type="predicted"/>
<feature type="region of interest" description="Disordered" evidence="5">
    <location>
        <begin position="295"/>
        <end position="323"/>
    </location>
</feature>
<dbReference type="OrthoDB" id="295274at2759"/>
<comment type="subcellular location">
    <subcellularLocation>
        <location evidence="1">Nucleus</location>
    </subcellularLocation>
</comment>
<feature type="compositionally biased region" description="Polar residues" evidence="5">
    <location>
        <begin position="127"/>
        <end position="140"/>
    </location>
</feature>
<dbReference type="InterPro" id="IPR051027">
    <property type="entry name" value="bZIP_transcription_factors"/>
</dbReference>
<evidence type="ECO:0000313" key="8">
    <source>
        <dbReference type="Proteomes" id="UP000800235"/>
    </source>
</evidence>
<reference evidence="7" key="1">
    <citation type="journal article" date="2020" name="Stud. Mycol.">
        <title>101 Dothideomycetes genomes: a test case for predicting lifestyles and emergence of pathogens.</title>
        <authorList>
            <person name="Haridas S."/>
            <person name="Albert R."/>
            <person name="Binder M."/>
            <person name="Bloem J."/>
            <person name="Labutti K."/>
            <person name="Salamov A."/>
            <person name="Andreopoulos B."/>
            <person name="Baker S."/>
            <person name="Barry K."/>
            <person name="Bills G."/>
            <person name="Bluhm B."/>
            <person name="Cannon C."/>
            <person name="Castanera R."/>
            <person name="Culley D."/>
            <person name="Daum C."/>
            <person name="Ezra D."/>
            <person name="Gonzalez J."/>
            <person name="Henrissat B."/>
            <person name="Kuo A."/>
            <person name="Liang C."/>
            <person name="Lipzen A."/>
            <person name="Lutzoni F."/>
            <person name="Magnuson J."/>
            <person name="Mondo S."/>
            <person name="Nolan M."/>
            <person name="Ohm R."/>
            <person name="Pangilinan J."/>
            <person name="Park H.-J."/>
            <person name="Ramirez L."/>
            <person name="Alfaro M."/>
            <person name="Sun H."/>
            <person name="Tritt A."/>
            <person name="Yoshinaga Y."/>
            <person name="Zwiers L.-H."/>
            <person name="Turgeon B."/>
            <person name="Goodwin S."/>
            <person name="Spatafora J."/>
            <person name="Crous P."/>
            <person name="Grigoriev I."/>
        </authorList>
    </citation>
    <scope>NUCLEOTIDE SEQUENCE</scope>
    <source>
        <strain evidence="7">CBS 130266</strain>
    </source>
</reference>
<dbReference type="InterPro" id="IPR004827">
    <property type="entry name" value="bZIP"/>
</dbReference>
<sequence length="359" mass="39563">MEAEKFYPNPTHHNDRSSSSKNNDNSYSLFDLAFEKTITYSEPPSDTLQTMNAAVFPMQSSMNNPMGTDGFNGVDGNLWGSHNMDFSAFAPPNPWVWANNQRGSNILFDVRNGLTTPPKDDLPPDMATTNLDSINPNEIVNSRKRSSRKMSRGGNGADDEERSTNSGRKSRKGSKVSLIDPEEGEEGEEKREKFLERNRVAASKCRQKKKVWTHNLEERARELTSERHALTHHVALLRNELLELKCKCLEHTNCDCLQIREYLKNTVAALQPANRDLYVAPVSSLGLSTSSTSVAASASTPSSASTSNGNVFSPRTSVSRVSSSTTDSSLHLLKLEDESVRTTLANSMDPAHGGNGLKN</sequence>
<dbReference type="PROSITE" id="PS50217">
    <property type="entry name" value="BZIP"/>
    <property type="match status" value="1"/>
</dbReference>
<keyword evidence="8" id="KW-1185">Reference proteome</keyword>
<accession>A0A9P4TU18</accession>
<dbReference type="CDD" id="cd14687">
    <property type="entry name" value="bZIP_ATF2"/>
    <property type="match status" value="1"/>
</dbReference>
<dbReference type="GO" id="GO:0003700">
    <property type="term" value="F:DNA-binding transcription factor activity"/>
    <property type="evidence" value="ECO:0007669"/>
    <property type="project" value="InterPro"/>
</dbReference>
<dbReference type="SUPFAM" id="SSF57959">
    <property type="entry name" value="Leucine zipper domain"/>
    <property type="match status" value="1"/>
</dbReference>
<evidence type="ECO:0000259" key="6">
    <source>
        <dbReference type="PROSITE" id="PS50217"/>
    </source>
</evidence>
<organism evidence="7 8">
    <name type="scientific">Tothia fuscella</name>
    <dbReference type="NCBI Taxonomy" id="1048955"/>
    <lineage>
        <taxon>Eukaryota</taxon>
        <taxon>Fungi</taxon>
        <taxon>Dikarya</taxon>
        <taxon>Ascomycota</taxon>
        <taxon>Pezizomycotina</taxon>
        <taxon>Dothideomycetes</taxon>
        <taxon>Pleosporomycetidae</taxon>
        <taxon>Venturiales</taxon>
        <taxon>Cylindrosympodiaceae</taxon>
        <taxon>Tothia</taxon>
    </lineage>
</organism>
<gene>
    <name evidence="7" type="ORF">EJ08DRAFT_701968</name>
</gene>
<dbReference type="EMBL" id="MU007097">
    <property type="protein sequence ID" value="KAF2421568.1"/>
    <property type="molecule type" value="Genomic_DNA"/>
</dbReference>
<evidence type="ECO:0000256" key="4">
    <source>
        <dbReference type="ARBA" id="ARBA00023242"/>
    </source>
</evidence>
<keyword evidence="2" id="KW-0805">Transcription regulation</keyword>
<evidence type="ECO:0000256" key="1">
    <source>
        <dbReference type="ARBA" id="ARBA00004123"/>
    </source>
</evidence>
<evidence type="ECO:0000256" key="5">
    <source>
        <dbReference type="SAM" id="MobiDB-lite"/>
    </source>
</evidence>
<dbReference type="Gene3D" id="1.20.5.170">
    <property type="match status" value="1"/>
</dbReference>
<feature type="domain" description="BZIP" evidence="6">
    <location>
        <begin position="188"/>
        <end position="245"/>
    </location>
</feature>
<dbReference type="InterPro" id="IPR046347">
    <property type="entry name" value="bZIP_sf"/>
</dbReference>
<evidence type="ECO:0000256" key="3">
    <source>
        <dbReference type="ARBA" id="ARBA00023163"/>
    </source>
</evidence>
<dbReference type="Proteomes" id="UP000800235">
    <property type="component" value="Unassembled WGS sequence"/>
</dbReference>
<dbReference type="SMART" id="SM00338">
    <property type="entry name" value="BRLZ"/>
    <property type="match status" value="1"/>
</dbReference>
<dbReference type="PROSITE" id="PS00036">
    <property type="entry name" value="BZIP_BASIC"/>
    <property type="match status" value="1"/>
</dbReference>
<dbReference type="GO" id="GO:0005634">
    <property type="term" value="C:nucleus"/>
    <property type="evidence" value="ECO:0007669"/>
    <property type="project" value="UniProtKB-SubCell"/>
</dbReference>
<name>A0A9P4TU18_9PEZI</name>
<comment type="caution">
    <text evidence="7">The sequence shown here is derived from an EMBL/GenBank/DDBJ whole genome shotgun (WGS) entry which is preliminary data.</text>
</comment>
<evidence type="ECO:0000313" key="7">
    <source>
        <dbReference type="EMBL" id="KAF2421568.1"/>
    </source>
</evidence>
<dbReference type="Pfam" id="PF00170">
    <property type="entry name" value="bZIP_1"/>
    <property type="match status" value="1"/>
</dbReference>
<dbReference type="AlphaFoldDB" id="A0A9P4TU18"/>
<keyword evidence="3" id="KW-0804">Transcription</keyword>